<dbReference type="Proteomes" id="UP001193748">
    <property type="component" value="Unassembled WGS sequence"/>
</dbReference>
<protein>
    <recommendedName>
        <fullName evidence="4">Phage Mu protein F like protein</fullName>
    </recommendedName>
</protein>
<evidence type="ECO:0008006" key="4">
    <source>
        <dbReference type="Google" id="ProtNLM"/>
    </source>
</evidence>
<dbReference type="AlphaFoldDB" id="A0AAX0B6G4"/>
<dbReference type="EMBL" id="JABSWW010000001">
    <property type="protein sequence ID" value="NRT90038.1"/>
    <property type="molecule type" value="Genomic_DNA"/>
</dbReference>
<evidence type="ECO:0000313" key="3">
    <source>
        <dbReference type="Proteomes" id="UP001193748"/>
    </source>
</evidence>
<keyword evidence="1" id="KW-0175">Coiled coil</keyword>
<evidence type="ECO:0000313" key="2">
    <source>
        <dbReference type="EMBL" id="NRT90038.1"/>
    </source>
</evidence>
<feature type="coiled-coil region" evidence="1">
    <location>
        <begin position="17"/>
        <end position="48"/>
    </location>
</feature>
<proteinExistence type="predicted"/>
<organism evidence="2 3">
    <name type="scientific">Clostridium beijerinckii</name>
    <name type="common">Clostridium MP</name>
    <dbReference type="NCBI Taxonomy" id="1520"/>
    <lineage>
        <taxon>Bacteria</taxon>
        <taxon>Bacillati</taxon>
        <taxon>Bacillota</taxon>
        <taxon>Clostridia</taxon>
        <taxon>Eubacteriales</taxon>
        <taxon>Clostridiaceae</taxon>
        <taxon>Clostridium</taxon>
    </lineage>
</organism>
<name>A0AAX0B6G4_CLOBE</name>
<reference evidence="2" key="1">
    <citation type="submission" date="2020-05" db="EMBL/GenBank/DDBJ databases">
        <authorList>
            <person name="Brown S."/>
            <person name="Huntemann M."/>
            <person name="Clum A."/>
            <person name="Spunde A."/>
            <person name="Palaniappan K."/>
            <person name="Ritter S."/>
            <person name="Mikhailova N."/>
            <person name="Chen I.-M."/>
            <person name="Stamatis D."/>
            <person name="Reddy T."/>
            <person name="O'Malley R."/>
            <person name="Daum C."/>
            <person name="Shapiro N."/>
            <person name="Ivanova N."/>
            <person name="Kyrpides N."/>
            <person name="Woyke T."/>
        </authorList>
    </citation>
    <scope>NUCLEOTIDE SEQUENCE</scope>
    <source>
        <strain evidence="2">DJ080</strain>
    </source>
</reference>
<dbReference type="RefSeq" id="WP_241415047.1">
    <property type="nucleotide sequence ID" value="NZ_JABSWW010000001.1"/>
</dbReference>
<reference evidence="2" key="2">
    <citation type="journal article" date="2022" name="Nat. Biotechnol.">
        <title>Carbon-negative production of acetone and isopropanol by gas fermentation at industrial pilot scale.</title>
        <authorList>
            <person name="Liew F.E."/>
            <person name="Nogle R."/>
            <person name="Abdalla T."/>
            <person name="Rasor B.J."/>
            <person name="Canter C."/>
            <person name="Jensen R.O."/>
            <person name="Wang L."/>
            <person name="Strutz J."/>
            <person name="Chirania P."/>
            <person name="De Tissera S."/>
            <person name="Mueller A.P."/>
            <person name="Ruan Z."/>
            <person name="Gao A."/>
            <person name="Tran L."/>
            <person name="Engle N.L."/>
            <person name="Bromley J.C."/>
            <person name="Daniell J."/>
            <person name="Conrado R."/>
            <person name="Tschaplinski T.J."/>
            <person name="Giannone R.J."/>
            <person name="Hettich R.L."/>
            <person name="Karim A.S."/>
            <person name="Simpson S.D."/>
            <person name="Brown S.D."/>
            <person name="Leang C."/>
            <person name="Jewett M.C."/>
            <person name="Kopke M."/>
        </authorList>
    </citation>
    <scope>NUCLEOTIDE SEQUENCE</scope>
    <source>
        <strain evidence="2">DJ080</strain>
    </source>
</reference>
<comment type="caution">
    <text evidence="2">The sequence shown here is derived from an EMBL/GenBank/DDBJ whole genome shotgun (WGS) entry which is preliminary data.</text>
</comment>
<sequence length="462" mass="53064">MDHYSKDDEANFIEGLYDNANDQLKEVYKEQQQNRDNLLKEIANVMLTYTVADTVMNLSKDEQDKLSSKFLNLITGYAKVQGTITNKTTTDILNNTVSNTYKFYSYNANHKDVKEIIDNNYKGKHFSSRVWDNEQAVAELLHSQTQDFLKGKVNVNQIKKLIHDTYDNNAYEVRRLVETEVNRCEDEAFRKFCKETGVKKVIRNEVLDAKTCTRCAALDGKPFDLDKAPGVVHPLCRGFNTIANDEKKDNMSGVTNSTIWPAKGAKISKEELKDLKNYAKDKGIALSEFKNFDGDIDLVKQAIDDMSEIVSKYPKISNGSNKLTLRPNYYMEDEDFAQARGHILDINGKAFRNKELLENEYSKLSEDGWFTPNTSYRAIVKHEMGHVVHDTYNINTISIGKDILGIKDNKELFELLESKLSRYSSDFSDGSEILSEVFAEFYDSRKPREFSLKFMEKLDKLK</sequence>
<gene>
    <name evidence="2" type="ORF">B0H41_003717</name>
</gene>
<accession>A0AAX0B6G4</accession>
<evidence type="ECO:0000256" key="1">
    <source>
        <dbReference type="SAM" id="Coils"/>
    </source>
</evidence>